<proteinExistence type="predicted"/>
<dbReference type="EMBL" id="CAVNYO010000013">
    <property type="protein sequence ID" value="CAK5262318.1"/>
    <property type="molecule type" value="Genomic_DNA"/>
</dbReference>
<protein>
    <submittedName>
        <fullName evidence="2">Uncharacterized protein</fullName>
    </submittedName>
</protein>
<evidence type="ECO:0000313" key="3">
    <source>
        <dbReference type="Proteomes" id="UP001295794"/>
    </source>
</evidence>
<keyword evidence="3" id="KW-1185">Reference proteome</keyword>
<feature type="compositionally biased region" description="Polar residues" evidence="1">
    <location>
        <begin position="1"/>
        <end position="11"/>
    </location>
</feature>
<accession>A0AAD2GR15</accession>
<comment type="caution">
    <text evidence="2">The sequence shown here is derived from an EMBL/GenBank/DDBJ whole genome shotgun (WGS) entry which is preliminary data.</text>
</comment>
<dbReference type="AlphaFoldDB" id="A0AAD2GR15"/>
<reference evidence="2" key="1">
    <citation type="submission" date="2023-11" db="EMBL/GenBank/DDBJ databases">
        <authorList>
            <person name="De Vega J J."/>
            <person name="De Vega J J."/>
        </authorList>
    </citation>
    <scope>NUCLEOTIDE SEQUENCE</scope>
</reference>
<feature type="compositionally biased region" description="Basic and acidic residues" evidence="1">
    <location>
        <begin position="13"/>
        <end position="27"/>
    </location>
</feature>
<sequence>MSTPKPLQTSLPGRDRVPSAKVLDKNNGEAPNARHKRGMTVKHVLELVKEISHLVPRLPDTVPGPDPNDNKILCLLSSKPSEDDTTASLFNRRFDVLFGEDCRNDAGRMIYVRRGEDGMDLVVTYLNSIQWESDNNLLGIAPIKLEQMVTELRHLCSTGNPPSEKPKGKKAPGPRPLTDLERLADAILDTATGKKGRGKKKAATTTTNASSDNDSDYLPRAPNNASEEEEDDFELTEIEDLGLPTPRRPQKHLLVDGKAAPAPSKRAKKMGAAAKTGPAVEVIDIDEDEDDNLAPGLGGKQGPKSDTLTHFRPPRAIIATGGSHRWEFVCLHCGEMLRARSQVNLL</sequence>
<feature type="region of interest" description="Disordered" evidence="1">
    <location>
        <begin position="155"/>
        <end position="234"/>
    </location>
</feature>
<gene>
    <name evidence="2" type="ORF">MYCIT1_LOCUS922</name>
</gene>
<evidence type="ECO:0000313" key="2">
    <source>
        <dbReference type="EMBL" id="CAK5262318.1"/>
    </source>
</evidence>
<dbReference type="Proteomes" id="UP001295794">
    <property type="component" value="Unassembled WGS sequence"/>
</dbReference>
<feature type="region of interest" description="Disordered" evidence="1">
    <location>
        <begin position="1"/>
        <end position="37"/>
    </location>
</feature>
<name>A0AAD2GR15_9AGAR</name>
<organism evidence="2 3">
    <name type="scientific">Mycena citricolor</name>
    <dbReference type="NCBI Taxonomy" id="2018698"/>
    <lineage>
        <taxon>Eukaryota</taxon>
        <taxon>Fungi</taxon>
        <taxon>Dikarya</taxon>
        <taxon>Basidiomycota</taxon>
        <taxon>Agaricomycotina</taxon>
        <taxon>Agaricomycetes</taxon>
        <taxon>Agaricomycetidae</taxon>
        <taxon>Agaricales</taxon>
        <taxon>Marasmiineae</taxon>
        <taxon>Mycenaceae</taxon>
        <taxon>Mycena</taxon>
    </lineage>
</organism>
<evidence type="ECO:0000256" key="1">
    <source>
        <dbReference type="SAM" id="MobiDB-lite"/>
    </source>
</evidence>